<gene>
    <name evidence="5" type="ORF">FVP77_10525</name>
</gene>
<dbReference type="OrthoDB" id="9782872at2"/>
<accession>A0A5C8HU00</accession>
<keyword evidence="3" id="KW-1133">Transmembrane helix</keyword>
<keyword evidence="3" id="KW-0812">Transmembrane</keyword>
<comment type="caution">
    <text evidence="5">The sequence shown here is derived from an EMBL/GenBank/DDBJ whole genome shotgun (WGS) entry which is preliminary data.</text>
</comment>
<dbReference type="GO" id="GO:0005975">
    <property type="term" value="P:carbohydrate metabolic process"/>
    <property type="evidence" value="ECO:0007669"/>
    <property type="project" value="InterPro"/>
</dbReference>
<feature type="domain" description="NodB homology" evidence="4">
    <location>
        <begin position="235"/>
        <end position="350"/>
    </location>
</feature>
<dbReference type="EMBL" id="VRSV01000002">
    <property type="protein sequence ID" value="TXK09368.1"/>
    <property type="molecule type" value="Genomic_DNA"/>
</dbReference>
<feature type="region of interest" description="Disordered" evidence="2">
    <location>
        <begin position="50"/>
        <end position="72"/>
    </location>
</feature>
<evidence type="ECO:0000256" key="1">
    <source>
        <dbReference type="ARBA" id="ARBA00022729"/>
    </source>
</evidence>
<evidence type="ECO:0000256" key="3">
    <source>
        <dbReference type="SAM" id="Phobius"/>
    </source>
</evidence>
<evidence type="ECO:0000313" key="5">
    <source>
        <dbReference type="EMBL" id="TXK09368.1"/>
    </source>
</evidence>
<keyword evidence="3" id="KW-0472">Membrane</keyword>
<dbReference type="PANTHER" id="PTHR34216">
    <property type="match status" value="1"/>
</dbReference>
<feature type="transmembrane region" description="Helical" evidence="3">
    <location>
        <begin position="21"/>
        <end position="45"/>
    </location>
</feature>
<dbReference type="InterPro" id="IPR002509">
    <property type="entry name" value="NODB_dom"/>
</dbReference>
<reference evidence="5 6" key="1">
    <citation type="submission" date="2019-08" db="EMBL/GenBank/DDBJ databases">
        <authorList>
            <person name="Dong K."/>
        </authorList>
    </citation>
    <scope>NUCLEOTIDE SEQUENCE [LARGE SCALE GENOMIC DNA]</scope>
    <source>
        <strain evidence="5 6">JCM14558</strain>
    </source>
</reference>
<dbReference type="AlphaFoldDB" id="A0A5C8HU00"/>
<dbReference type="Gene3D" id="3.20.20.370">
    <property type="entry name" value="Glycoside hydrolase/deacetylase"/>
    <property type="match status" value="1"/>
</dbReference>
<keyword evidence="6" id="KW-1185">Reference proteome</keyword>
<dbReference type="Proteomes" id="UP000321034">
    <property type="component" value="Unassembled WGS sequence"/>
</dbReference>
<dbReference type="RefSeq" id="WP_147894585.1">
    <property type="nucleotide sequence ID" value="NZ_BAAANR010000001.1"/>
</dbReference>
<keyword evidence="1" id="KW-0732">Signal</keyword>
<evidence type="ECO:0000256" key="2">
    <source>
        <dbReference type="SAM" id="MobiDB-lite"/>
    </source>
</evidence>
<dbReference type="InterPro" id="IPR051398">
    <property type="entry name" value="Polysacch_Deacetylase"/>
</dbReference>
<evidence type="ECO:0000313" key="6">
    <source>
        <dbReference type="Proteomes" id="UP000321034"/>
    </source>
</evidence>
<name>A0A5C8HU00_9MICO</name>
<organism evidence="5 6">
    <name type="scientific">Microbacterium hatanonis</name>
    <dbReference type="NCBI Taxonomy" id="404366"/>
    <lineage>
        <taxon>Bacteria</taxon>
        <taxon>Bacillati</taxon>
        <taxon>Actinomycetota</taxon>
        <taxon>Actinomycetes</taxon>
        <taxon>Micrococcales</taxon>
        <taxon>Microbacteriaceae</taxon>
        <taxon>Microbacterium</taxon>
    </lineage>
</organism>
<sequence>MTSSRGERVRARRAVYRARRLWVFGSLAAVIVLAAGGVFTAMALAQSAGSGPTAQAEPAASEPATPIPEETPLTPAQTLLASTTDPQACAVQFTGDAIAQDPVLQTQGALYSGLPIPRAEGKVFAGWYASDADAAALTAAARVNGSDAVSCVDRQVTLHGAWTTPDVNAAEDAGIPILMYHQFTANPEGENNSLKLNYAYIGDFDAQMAYIASSGFYLPTWDELSAFIDGALFLPEHSVIVTDDDAHQTWLELAAPVVEKYKVMTTSFVITKWRTEGTPNPYVLQRSHTQDMHEAGENGKGRMVNWTADQIAADLEQSAQILGAREVVAYPFGHYNDTTKQGVAQAGFEMGRTIEQGYVRIGTDKLALPCIRINYGMTVDDLAGLIG</sequence>
<dbReference type="PANTHER" id="PTHR34216:SF7">
    <property type="entry name" value="POLY-BETA-1,6-N-ACETYL-D-GLUCOSAMINE N-DEACETYLASE"/>
    <property type="match status" value="1"/>
</dbReference>
<dbReference type="SUPFAM" id="SSF88713">
    <property type="entry name" value="Glycoside hydrolase/deacetylase"/>
    <property type="match status" value="1"/>
</dbReference>
<dbReference type="GO" id="GO:0016810">
    <property type="term" value="F:hydrolase activity, acting on carbon-nitrogen (but not peptide) bonds"/>
    <property type="evidence" value="ECO:0007669"/>
    <property type="project" value="InterPro"/>
</dbReference>
<proteinExistence type="predicted"/>
<dbReference type="Pfam" id="PF01522">
    <property type="entry name" value="Polysacc_deac_1"/>
    <property type="match status" value="1"/>
</dbReference>
<evidence type="ECO:0000259" key="4">
    <source>
        <dbReference type="Pfam" id="PF01522"/>
    </source>
</evidence>
<protein>
    <submittedName>
        <fullName evidence="5">Polysaccharide deacetylase family protein</fullName>
    </submittedName>
</protein>
<dbReference type="InterPro" id="IPR011330">
    <property type="entry name" value="Glyco_hydro/deAcase_b/a-brl"/>
</dbReference>